<reference evidence="2" key="1">
    <citation type="journal article" date="2014" name="Front. Microbiol.">
        <title>High frequency of phylogenetically diverse reductive dehalogenase-homologous genes in deep subseafloor sedimentary metagenomes.</title>
        <authorList>
            <person name="Kawai M."/>
            <person name="Futagami T."/>
            <person name="Toyoda A."/>
            <person name="Takaki Y."/>
            <person name="Nishi S."/>
            <person name="Hori S."/>
            <person name="Arai W."/>
            <person name="Tsubouchi T."/>
            <person name="Morono Y."/>
            <person name="Uchiyama I."/>
            <person name="Ito T."/>
            <person name="Fujiyama A."/>
            <person name="Inagaki F."/>
            <person name="Takami H."/>
        </authorList>
    </citation>
    <scope>NUCLEOTIDE SEQUENCE</scope>
    <source>
        <strain evidence="2">Expedition CK06-06</strain>
    </source>
</reference>
<keyword evidence="1" id="KW-0812">Transmembrane</keyword>
<name>X0TEB6_9ZZZZ</name>
<accession>X0TEB6</accession>
<comment type="caution">
    <text evidence="2">The sequence shown here is derived from an EMBL/GenBank/DDBJ whole genome shotgun (WGS) entry which is preliminary data.</text>
</comment>
<evidence type="ECO:0000313" key="2">
    <source>
        <dbReference type="EMBL" id="GAF74400.1"/>
    </source>
</evidence>
<proteinExistence type="predicted"/>
<keyword evidence="1" id="KW-1133">Transmembrane helix</keyword>
<dbReference type="AlphaFoldDB" id="X0TEB6"/>
<organism evidence="2">
    <name type="scientific">marine sediment metagenome</name>
    <dbReference type="NCBI Taxonomy" id="412755"/>
    <lineage>
        <taxon>unclassified sequences</taxon>
        <taxon>metagenomes</taxon>
        <taxon>ecological metagenomes</taxon>
    </lineage>
</organism>
<dbReference type="EMBL" id="BARS01001636">
    <property type="protein sequence ID" value="GAF74400.1"/>
    <property type="molecule type" value="Genomic_DNA"/>
</dbReference>
<sequence>MTADCRFRNADSGMRNIIQKRFANTLTGHLFTILVTVSLAMLCSKVWAESALDDLGIGLHGFVDVRGGVRMQDDSNEKDTSLGEARCQLDLERMADFSTIRIRADFLYDDVPENDDLDLEDGTGAIVLREASISVSPLNFLDIKLGRQILTWGTGDLLFINDMFPKDWQSFFCGRDVEYLKAPSDALFVSLFPTVGNTLIANVDIAYMP</sequence>
<gene>
    <name evidence="2" type="ORF">S01H1_03095</name>
</gene>
<feature type="non-terminal residue" evidence="2">
    <location>
        <position position="209"/>
    </location>
</feature>
<protein>
    <submittedName>
        <fullName evidence="2">Uncharacterized protein</fullName>
    </submittedName>
</protein>
<feature type="transmembrane region" description="Helical" evidence="1">
    <location>
        <begin position="21"/>
        <end position="42"/>
    </location>
</feature>
<keyword evidence="1" id="KW-0472">Membrane</keyword>
<evidence type="ECO:0000256" key="1">
    <source>
        <dbReference type="SAM" id="Phobius"/>
    </source>
</evidence>